<name>A0ABV9RLV8_9PSEU</name>
<comment type="similarity">
    <text evidence="1">Belongs to the 'GDXG' lipolytic enzyme family.</text>
</comment>
<dbReference type="InterPro" id="IPR013094">
    <property type="entry name" value="AB_hydrolase_3"/>
</dbReference>
<sequence>MVSAEAQRFADMVRRAPRMAELPLAAQRTAGEHAEDLSATPEEITYETVADGGVAGVWAQATDAAPTSTLLYLFGGGHVITSPKSRHKFAGHLARALEARVLLLDYPLAPEYPYPQDVDAAVRAARWLLEQQHVPADRLVLAGESSGGGLVLETLQAAARAGLPRPAAAYLMSPWADLRCSSASFGARGDLDLECSQESLTRMAGEYLDGHDPADPAVSPVLVAPSEAATAWPPLLVQVGSHEVLLDDALAVARVAALADVPVTLDVWSQMQHFFQLGVGVYPEAAAALARAGAWLRERWDAPA</sequence>
<accession>A0ABV9RLV8</accession>
<dbReference type="InterPro" id="IPR050300">
    <property type="entry name" value="GDXG_lipolytic_enzyme"/>
</dbReference>
<feature type="domain" description="Alpha/beta hydrolase fold-3" evidence="3">
    <location>
        <begin position="70"/>
        <end position="276"/>
    </location>
</feature>
<dbReference type="EMBL" id="JBHSIM010000039">
    <property type="protein sequence ID" value="MFC4834494.1"/>
    <property type="molecule type" value="Genomic_DNA"/>
</dbReference>
<dbReference type="SUPFAM" id="SSF53474">
    <property type="entry name" value="alpha/beta-Hydrolases"/>
    <property type="match status" value="1"/>
</dbReference>
<dbReference type="Pfam" id="PF07859">
    <property type="entry name" value="Abhydrolase_3"/>
    <property type="match status" value="1"/>
</dbReference>
<dbReference type="PANTHER" id="PTHR48081:SF30">
    <property type="entry name" value="ACETYL-HYDROLASE LIPR-RELATED"/>
    <property type="match status" value="1"/>
</dbReference>
<comment type="caution">
    <text evidence="4">The sequence shown here is derived from an EMBL/GenBank/DDBJ whole genome shotgun (WGS) entry which is preliminary data.</text>
</comment>
<dbReference type="Gene3D" id="3.40.50.1820">
    <property type="entry name" value="alpha/beta hydrolase"/>
    <property type="match status" value="1"/>
</dbReference>
<protein>
    <submittedName>
        <fullName evidence="4">Alpha/beta hydrolase fold domain-containing protein</fullName>
    </submittedName>
</protein>
<proteinExistence type="inferred from homology"/>
<dbReference type="Proteomes" id="UP001595909">
    <property type="component" value="Unassembled WGS sequence"/>
</dbReference>
<evidence type="ECO:0000259" key="3">
    <source>
        <dbReference type="Pfam" id="PF07859"/>
    </source>
</evidence>
<evidence type="ECO:0000256" key="1">
    <source>
        <dbReference type="ARBA" id="ARBA00010515"/>
    </source>
</evidence>
<keyword evidence="5" id="KW-1185">Reference proteome</keyword>
<dbReference type="GO" id="GO:0016787">
    <property type="term" value="F:hydrolase activity"/>
    <property type="evidence" value="ECO:0007669"/>
    <property type="project" value="UniProtKB-KW"/>
</dbReference>
<evidence type="ECO:0000313" key="5">
    <source>
        <dbReference type="Proteomes" id="UP001595909"/>
    </source>
</evidence>
<dbReference type="InterPro" id="IPR029058">
    <property type="entry name" value="AB_hydrolase_fold"/>
</dbReference>
<dbReference type="RefSeq" id="WP_274190669.1">
    <property type="nucleotide sequence ID" value="NZ_BAABHN010000039.1"/>
</dbReference>
<evidence type="ECO:0000313" key="4">
    <source>
        <dbReference type="EMBL" id="MFC4834494.1"/>
    </source>
</evidence>
<keyword evidence="2 4" id="KW-0378">Hydrolase</keyword>
<reference evidence="5" key="1">
    <citation type="journal article" date="2019" name="Int. J. Syst. Evol. Microbiol.">
        <title>The Global Catalogue of Microorganisms (GCM) 10K type strain sequencing project: providing services to taxonomists for standard genome sequencing and annotation.</title>
        <authorList>
            <consortium name="The Broad Institute Genomics Platform"/>
            <consortium name="The Broad Institute Genome Sequencing Center for Infectious Disease"/>
            <person name="Wu L."/>
            <person name="Ma J."/>
        </authorList>
    </citation>
    <scope>NUCLEOTIDE SEQUENCE [LARGE SCALE GENOMIC DNA]</scope>
    <source>
        <strain evidence="5">CCUG 50347</strain>
    </source>
</reference>
<gene>
    <name evidence="4" type="ORF">ACFPEL_18920</name>
</gene>
<organism evidence="4 5">
    <name type="scientific">Actinomycetospora chibensis</name>
    <dbReference type="NCBI Taxonomy" id="663606"/>
    <lineage>
        <taxon>Bacteria</taxon>
        <taxon>Bacillati</taxon>
        <taxon>Actinomycetota</taxon>
        <taxon>Actinomycetes</taxon>
        <taxon>Pseudonocardiales</taxon>
        <taxon>Pseudonocardiaceae</taxon>
        <taxon>Actinomycetospora</taxon>
    </lineage>
</organism>
<evidence type="ECO:0000256" key="2">
    <source>
        <dbReference type="ARBA" id="ARBA00022801"/>
    </source>
</evidence>
<dbReference type="PANTHER" id="PTHR48081">
    <property type="entry name" value="AB HYDROLASE SUPERFAMILY PROTEIN C4A8.06C"/>
    <property type="match status" value="1"/>
</dbReference>